<evidence type="ECO:0000259" key="2">
    <source>
        <dbReference type="PROSITE" id="PS51704"/>
    </source>
</evidence>
<feature type="transmembrane region" description="Helical" evidence="1">
    <location>
        <begin position="173"/>
        <end position="199"/>
    </location>
</feature>
<reference evidence="3" key="2">
    <citation type="journal article" date="2021" name="PeerJ">
        <title>Extensive microbial diversity within the chicken gut microbiome revealed by metagenomics and culture.</title>
        <authorList>
            <person name="Gilroy R."/>
            <person name="Ravi A."/>
            <person name="Getino M."/>
            <person name="Pursley I."/>
            <person name="Horton D.L."/>
            <person name="Alikhan N.F."/>
            <person name="Baker D."/>
            <person name="Gharbi K."/>
            <person name="Hall N."/>
            <person name="Watson M."/>
            <person name="Adriaenssens E.M."/>
            <person name="Foster-Nyarko E."/>
            <person name="Jarju S."/>
            <person name="Secka A."/>
            <person name="Antonio M."/>
            <person name="Oren A."/>
            <person name="Chaudhuri R.R."/>
            <person name="La Ragione R."/>
            <person name="Hildebrand F."/>
            <person name="Pallen M.J."/>
        </authorList>
    </citation>
    <scope>NUCLEOTIDE SEQUENCE</scope>
    <source>
        <strain evidence="3">ChiW13-3771</strain>
    </source>
</reference>
<dbReference type="Pfam" id="PF03009">
    <property type="entry name" value="GDPD"/>
    <property type="match status" value="1"/>
</dbReference>
<dbReference type="AlphaFoldDB" id="A0A9D1JD32"/>
<dbReference type="PANTHER" id="PTHR46211">
    <property type="entry name" value="GLYCEROPHOSPHORYL DIESTER PHOSPHODIESTERASE"/>
    <property type="match status" value="1"/>
</dbReference>
<dbReference type="GO" id="GO:0008081">
    <property type="term" value="F:phosphoric diester hydrolase activity"/>
    <property type="evidence" value="ECO:0007669"/>
    <property type="project" value="InterPro"/>
</dbReference>
<name>A0A9D1JD32_9FIRM</name>
<feature type="transmembrane region" description="Helical" evidence="1">
    <location>
        <begin position="349"/>
        <end position="368"/>
    </location>
</feature>
<keyword evidence="1" id="KW-1133">Transmembrane helix</keyword>
<dbReference type="PROSITE" id="PS51704">
    <property type="entry name" value="GP_PDE"/>
    <property type="match status" value="1"/>
</dbReference>
<feature type="transmembrane region" description="Helical" evidence="1">
    <location>
        <begin position="21"/>
        <end position="43"/>
    </location>
</feature>
<feature type="transmembrane region" description="Helical" evidence="1">
    <location>
        <begin position="63"/>
        <end position="91"/>
    </location>
</feature>
<keyword evidence="1" id="KW-0472">Membrane</keyword>
<feature type="transmembrane region" description="Helical" evidence="1">
    <location>
        <begin position="220"/>
        <end position="242"/>
    </location>
</feature>
<proteinExistence type="predicted"/>
<comment type="caution">
    <text evidence="3">The sequence shown here is derived from an EMBL/GenBank/DDBJ whole genome shotgun (WGS) entry which is preliminary data.</text>
</comment>
<organism evidence="3 4">
    <name type="scientific">Candidatus Fimimorpha faecalis</name>
    <dbReference type="NCBI Taxonomy" id="2840824"/>
    <lineage>
        <taxon>Bacteria</taxon>
        <taxon>Bacillati</taxon>
        <taxon>Bacillota</taxon>
        <taxon>Clostridia</taxon>
        <taxon>Eubacteriales</taxon>
        <taxon>Candidatus Fimimorpha</taxon>
    </lineage>
</organism>
<dbReference type="SUPFAM" id="SSF51695">
    <property type="entry name" value="PLC-like phosphodiesterases"/>
    <property type="match status" value="1"/>
</dbReference>
<dbReference type="EMBL" id="DVHN01000091">
    <property type="protein sequence ID" value="HIR88768.1"/>
    <property type="molecule type" value="Genomic_DNA"/>
</dbReference>
<reference evidence="3" key="1">
    <citation type="submission" date="2020-10" db="EMBL/GenBank/DDBJ databases">
        <authorList>
            <person name="Gilroy R."/>
        </authorList>
    </citation>
    <scope>NUCLEOTIDE SEQUENCE</scope>
    <source>
        <strain evidence="3">ChiW13-3771</strain>
    </source>
</reference>
<protein>
    <submittedName>
        <fullName evidence="3">Glycerophosphoryl diester phosphodiesterase membrane domain-containing protein</fullName>
    </submittedName>
</protein>
<gene>
    <name evidence="3" type="ORF">IAC96_07450</name>
</gene>
<dbReference type="InterPro" id="IPR018476">
    <property type="entry name" value="GlyceroP-diester-Pdiesterase_M"/>
</dbReference>
<feature type="transmembrane region" description="Helical" evidence="1">
    <location>
        <begin position="130"/>
        <end position="153"/>
    </location>
</feature>
<feature type="domain" description="GP-PDE" evidence="2">
    <location>
        <begin position="377"/>
        <end position="608"/>
    </location>
</feature>
<evidence type="ECO:0000313" key="4">
    <source>
        <dbReference type="Proteomes" id="UP000824201"/>
    </source>
</evidence>
<dbReference type="InterPro" id="IPR017946">
    <property type="entry name" value="PLC-like_Pdiesterase_TIM-brl"/>
</dbReference>
<dbReference type="Proteomes" id="UP000824201">
    <property type="component" value="Unassembled WGS sequence"/>
</dbReference>
<dbReference type="Pfam" id="PF10110">
    <property type="entry name" value="GPDPase_memb"/>
    <property type="match status" value="1"/>
</dbReference>
<evidence type="ECO:0000256" key="1">
    <source>
        <dbReference type="SAM" id="Phobius"/>
    </source>
</evidence>
<dbReference type="InterPro" id="IPR030395">
    <property type="entry name" value="GP_PDE_dom"/>
</dbReference>
<dbReference type="GO" id="GO:0006629">
    <property type="term" value="P:lipid metabolic process"/>
    <property type="evidence" value="ECO:0007669"/>
    <property type="project" value="InterPro"/>
</dbReference>
<feature type="transmembrane region" description="Helical" evidence="1">
    <location>
        <begin position="271"/>
        <end position="299"/>
    </location>
</feature>
<keyword evidence="1" id="KW-0812">Transmembrane</keyword>
<accession>A0A9D1JD32</accession>
<dbReference type="PANTHER" id="PTHR46211:SF8">
    <property type="entry name" value="PHOSPHODIESTERASE"/>
    <property type="match status" value="1"/>
</dbReference>
<evidence type="ECO:0000313" key="3">
    <source>
        <dbReference type="EMBL" id="HIR88768.1"/>
    </source>
</evidence>
<dbReference type="Gene3D" id="3.20.20.190">
    <property type="entry name" value="Phosphatidylinositol (PI) phosphodiesterase"/>
    <property type="match status" value="1"/>
</dbReference>
<sequence>MQTTASLFQKGKKIFTTFYHILPYLLLFEFIYKSLSLFIFVPIGKELITMMMDINGDTVLFNYSILKLILSLPGIAAIILIFLCSTLLIYLEFSILIIRIYKEYTKTYTNFQDTLRDALMSFSCLTNKGMLGFFVYAVLLLPFMHIGFINSLIPTVHIPYFVTGELLRRSYGSILLNSISILLFLLYCLLLFVLPIMVLKQNRFLSSCKCSIQLWKKMKLPFALFLFGLIFVWAVLFFSGIIPTDFSTLMEENLLKTICTIFFSPSALVKLLLAIVVWGIQTILMLLFLCILISTLLSLDPSLSFDTMFPSSIHQAFEKTQTNIYNIGIRVYNYFSPLFPKIVKLKKKLLLLSPILVAVILVLMYLYAQKPPAIHKPISIGHRCSDLGVENTLDSLQGAIDSGADYAEIDIQLTSEGIPVIHHDANLQRLAGTTQAVSDLSLAELKQLELRQGKMTGSIATLQEMMNYCGNHIKLLIELKASSGQKEALVDTVLETIQQNKFANQCILMSLDYELVELVRKKNPDLNVGYCLFGNLGSIDVQALIELNVDFLVIEEGVVTSDFIANCKRAWLPVYVWTVDDLNKMNKYLEMGINGIISNKPYLTKEALAPYTQGHDSDSYYFE</sequence>